<comment type="caution">
    <text evidence="1">The sequence shown here is derived from an EMBL/GenBank/DDBJ whole genome shotgun (WGS) entry which is preliminary data.</text>
</comment>
<evidence type="ECO:0000313" key="2">
    <source>
        <dbReference type="Proteomes" id="UP001161388"/>
    </source>
</evidence>
<accession>A0ABQ5VJZ3</accession>
<dbReference type="RefSeq" id="WP_284373316.1">
    <property type="nucleotide sequence ID" value="NZ_BSNL01000001.1"/>
</dbReference>
<gene>
    <name evidence="1" type="ORF">GCM10007927_21670</name>
</gene>
<proteinExistence type="predicted"/>
<protein>
    <submittedName>
        <fullName evidence="1">Uncharacterized protein</fullName>
    </submittedName>
</protein>
<name>A0ABQ5VJZ3_9RHOB</name>
<dbReference type="Proteomes" id="UP001161388">
    <property type="component" value="Unassembled WGS sequence"/>
</dbReference>
<keyword evidence="2" id="KW-1185">Reference proteome</keyword>
<reference evidence="1" key="2">
    <citation type="submission" date="2023-01" db="EMBL/GenBank/DDBJ databases">
        <title>Draft genome sequence of Sulfitobacter pacificus strain NBRC 109915.</title>
        <authorList>
            <person name="Sun Q."/>
            <person name="Mori K."/>
        </authorList>
    </citation>
    <scope>NUCLEOTIDE SEQUENCE</scope>
    <source>
        <strain evidence="1">NBRC 109915</strain>
    </source>
</reference>
<dbReference type="EMBL" id="BSNL01000001">
    <property type="protein sequence ID" value="GLQ27364.1"/>
    <property type="molecule type" value="Genomic_DNA"/>
</dbReference>
<evidence type="ECO:0000313" key="1">
    <source>
        <dbReference type="EMBL" id="GLQ27364.1"/>
    </source>
</evidence>
<organism evidence="1 2">
    <name type="scientific">Sulfitobacter pacificus</name>
    <dbReference type="NCBI Taxonomy" id="1499314"/>
    <lineage>
        <taxon>Bacteria</taxon>
        <taxon>Pseudomonadati</taxon>
        <taxon>Pseudomonadota</taxon>
        <taxon>Alphaproteobacteria</taxon>
        <taxon>Rhodobacterales</taxon>
        <taxon>Roseobacteraceae</taxon>
        <taxon>Sulfitobacter</taxon>
    </lineage>
</organism>
<reference evidence="1" key="1">
    <citation type="journal article" date="2014" name="Int. J. Syst. Evol. Microbiol.">
        <title>Complete genome of a new Firmicutes species belonging to the dominant human colonic microbiota ('Ruminococcus bicirculans') reveals two chromosomes and a selective capacity to utilize plant glucans.</title>
        <authorList>
            <consortium name="NISC Comparative Sequencing Program"/>
            <person name="Wegmann U."/>
            <person name="Louis P."/>
            <person name="Goesmann A."/>
            <person name="Henrissat B."/>
            <person name="Duncan S.H."/>
            <person name="Flint H.J."/>
        </authorList>
    </citation>
    <scope>NUCLEOTIDE SEQUENCE</scope>
    <source>
        <strain evidence="1">NBRC 109915</strain>
    </source>
</reference>
<sequence length="184" mass="20822">MRLREITSICMLIILAQSTSADDGRFSPLIGSGILERMETARVWEIEILSSGIKYKCLKCDGNVDAMIEVIAPYAPEKYTSIAQRYLAERKLFCAHLVIQGNGRCVETRSIGYRAGLLRGFESTHETSNQRSVEMVFFYRNLYFAGNSGPELIRTSVMIDNGATLPNDALETFYWHMAKLTAFW</sequence>